<feature type="non-terminal residue" evidence="2">
    <location>
        <position position="1"/>
    </location>
</feature>
<proteinExistence type="predicted"/>
<evidence type="ECO:0000313" key="3">
    <source>
        <dbReference type="Proteomes" id="UP001287356"/>
    </source>
</evidence>
<name>A0AAE0JTY6_9PEZI</name>
<accession>A0AAE0JTY6</accession>
<organism evidence="2 3">
    <name type="scientific">Lasiosphaeria ovina</name>
    <dbReference type="NCBI Taxonomy" id="92902"/>
    <lineage>
        <taxon>Eukaryota</taxon>
        <taxon>Fungi</taxon>
        <taxon>Dikarya</taxon>
        <taxon>Ascomycota</taxon>
        <taxon>Pezizomycotina</taxon>
        <taxon>Sordariomycetes</taxon>
        <taxon>Sordariomycetidae</taxon>
        <taxon>Sordariales</taxon>
        <taxon>Lasiosphaeriaceae</taxon>
        <taxon>Lasiosphaeria</taxon>
    </lineage>
</organism>
<evidence type="ECO:0000313" key="2">
    <source>
        <dbReference type="EMBL" id="KAK3361502.1"/>
    </source>
</evidence>
<dbReference type="EMBL" id="JAULSN010000011">
    <property type="protein sequence ID" value="KAK3361502.1"/>
    <property type="molecule type" value="Genomic_DNA"/>
</dbReference>
<reference evidence="2" key="2">
    <citation type="submission" date="2023-06" db="EMBL/GenBank/DDBJ databases">
        <authorList>
            <consortium name="Lawrence Berkeley National Laboratory"/>
            <person name="Haridas S."/>
            <person name="Hensen N."/>
            <person name="Bonometti L."/>
            <person name="Westerberg I."/>
            <person name="Brannstrom I.O."/>
            <person name="Guillou S."/>
            <person name="Cros-Aarteil S."/>
            <person name="Calhoun S."/>
            <person name="Kuo A."/>
            <person name="Mondo S."/>
            <person name="Pangilinan J."/>
            <person name="Riley R."/>
            <person name="Labutti K."/>
            <person name="Andreopoulos B."/>
            <person name="Lipzen A."/>
            <person name="Chen C."/>
            <person name="Yanf M."/>
            <person name="Daum C."/>
            <person name="Ng V."/>
            <person name="Clum A."/>
            <person name="Steindorff A."/>
            <person name="Ohm R."/>
            <person name="Martin F."/>
            <person name="Silar P."/>
            <person name="Natvig D."/>
            <person name="Lalanne C."/>
            <person name="Gautier V."/>
            <person name="Ament-Velasquez S.L."/>
            <person name="Kruys A."/>
            <person name="Hutchinson M.I."/>
            <person name="Powell A.J."/>
            <person name="Barry K."/>
            <person name="Miller A.N."/>
            <person name="Grigoriev I.V."/>
            <person name="Debuchy R."/>
            <person name="Gladieux P."/>
            <person name="Thoren M.H."/>
            <person name="Johannesson H."/>
        </authorList>
    </citation>
    <scope>NUCLEOTIDE SEQUENCE</scope>
    <source>
        <strain evidence="2">CBS 958.72</strain>
    </source>
</reference>
<gene>
    <name evidence="2" type="ORF">B0T24DRAFT_641730</name>
</gene>
<reference evidence="2" key="1">
    <citation type="journal article" date="2023" name="Mol. Phylogenet. Evol.">
        <title>Genome-scale phylogeny and comparative genomics of the fungal order Sordariales.</title>
        <authorList>
            <person name="Hensen N."/>
            <person name="Bonometti L."/>
            <person name="Westerberg I."/>
            <person name="Brannstrom I.O."/>
            <person name="Guillou S."/>
            <person name="Cros-Aarteil S."/>
            <person name="Calhoun S."/>
            <person name="Haridas S."/>
            <person name="Kuo A."/>
            <person name="Mondo S."/>
            <person name="Pangilinan J."/>
            <person name="Riley R."/>
            <person name="LaButti K."/>
            <person name="Andreopoulos B."/>
            <person name="Lipzen A."/>
            <person name="Chen C."/>
            <person name="Yan M."/>
            <person name="Daum C."/>
            <person name="Ng V."/>
            <person name="Clum A."/>
            <person name="Steindorff A."/>
            <person name="Ohm R.A."/>
            <person name="Martin F."/>
            <person name="Silar P."/>
            <person name="Natvig D.O."/>
            <person name="Lalanne C."/>
            <person name="Gautier V."/>
            <person name="Ament-Velasquez S.L."/>
            <person name="Kruys A."/>
            <person name="Hutchinson M.I."/>
            <person name="Powell A.J."/>
            <person name="Barry K."/>
            <person name="Miller A.N."/>
            <person name="Grigoriev I.V."/>
            <person name="Debuchy R."/>
            <person name="Gladieux P."/>
            <person name="Hiltunen Thoren M."/>
            <person name="Johannesson H."/>
        </authorList>
    </citation>
    <scope>NUCLEOTIDE SEQUENCE</scope>
    <source>
        <strain evidence="2">CBS 958.72</strain>
    </source>
</reference>
<feature type="region of interest" description="Disordered" evidence="1">
    <location>
        <begin position="180"/>
        <end position="199"/>
    </location>
</feature>
<keyword evidence="3" id="KW-1185">Reference proteome</keyword>
<dbReference type="AlphaFoldDB" id="A0AAE0JTY6"/>
<sequence length="209" mass="23693">MVGGKEGKFLHINPNQPVTEPKTKPLVSLTQTIPVSRMSTAPGRYSTTVGSLRLYVYIRITQRPAVVEVEFPKAEVVLAERYRESISGTKRLLPANHKLHVVAFELPRSVIELETNKSLRAFLLHFDTTSDAAKFEDAICFTVKDHPRQVFIKQYWDPAEVVVLEERLPKLVPAVVEWPRPPERAGTPPGEARGSPPIEYYAKENRVRR</sequence>
<dbReference type="Proteomes" id="UP001287356">
    <property type="component" value="Unassembled WGS sequence"/>
</dbReference>
<evidence type="ECO:0000256" key="1">
    <source>
        <dbReference type="SAM" id="MobiDB-lite"/>
    </source>
</evidence>
<comment type="caution">
    <text evidence="2">The sequence shown here is derived from an EMBL/GenBank/DDBJ whole genome shotgun (WGS) entry which is preliminary data.</text>
</comment>
<protein>
    <submittedName>
        <fullName evidence="2">Uncharacterized protein</fullName>
    </submittedName>
</protein>